<evidence type="ECO:0000256" key="1">
    <source>
        <dbReference type="ARBA" id="ARBA00004123"/>
    </source>
</evidence>
<dbReference type="PANTHER" id="PTHR13026:SF0">
    <property type="entry name" value="RIBOSOMAL RNA PROCESSING 1B"/>
    <property type="match status" value="1"/>
</dbReference>
<feature type="compositionally biased region" description="Basic residues" evidence="5">
    <location>
        <begin position="519"/>
        <end position="537"/>
    </location>
</feature>
<keyword evidence="6" id="KW-1133">Transmembrane helix</keyword>
<dbReference type="Pfam" id="PF05997">
    <property type="entry name" value="Nop52"/>
    <property type="match status" value="1"/>
</dbReference>
<feature type="region of interest" description="Disordered" evidence="5">
    <location>
        <begin position="242"/>
        <end position="276"/>
    </location>
</feature>
<keyword evidence="3" id="KW-0698">rRNA processing</keyword>
<keyword evidence="6" id="KW-0812">Transmembrane</keyword>
<evidence type="ECO:0000256" key="4">
    <source>
        <dbReference type="ARBA" id="ARBA00023242"/>
    </source>
</evidence>
<proteinExistence type="inferred from homology"/>
<dbReference type="AlphaFoldDB" id="Q9U4D7"/>
<feature type="region of interest" description="Disordered" evidence="5">
    <location>
        <begin position="460"/>
        <end position="537"/>
    </location>
</feature>
<reference evidence="7" key="1">
    <citation type="submission" date="1999-08" db="EMBL/GenBank/DDBJ databases">
        <title>Accessing coding functions of DNA molecules in Oxytricha nova.</title>
        <authorList>
            <person name="Prescott D.M."/>
            <person name="Dizick S.J."/>
            <person name="Hoffman D.C."/>
            <person name="Prescott J.D."/>
        </authorList>
    </citation>
    <scope>NUCLEOTIDE SEQUENCE</scope>
</reference>
<sequence>MRETSLALPLICICLNWECLLIFAVYWHSDKLQYQRQCAEKISTIFSLIAKSQNITPQEADNRMRQWFEAFLYIFNMHWDKVDNFRIDKYLMFIRLHIYELLVFLKKRDYTTEVGNLKVLRNFLQLNKKEKLSFLSLLNLFLSSSRSCVQLIFIQDLDWFQNTVMQQVFKDDSAGSLVSKGIPLQVCDVFLQELNRSDSLNISLSNLSSMLDPFLKAIATCSNRILVNRILEKVFEPLLENNVTQPETSENEDSEDETYNYDATKGKTYDGGKMNPKTQKEVQKLVDLRFTFPNFNILLYAQDQIFKYASAFIHKRREQRVALCTIRQSFKTRARATREGADFYSQRMLINRARAFITKKMERRMRVHQQKRTKKMIFKLGNLISNQILSSSQLEEMREEANDLQSDNQDAVLHGFDEKQKILDLLNSQVQNGSRKMQPMILQQIMNMAPQVTRKSVLVHATPTEDKQSIIKGNGKSDKENNSNGKQINNGKAKTSFFDSDSDEEDEIIKINGNGNGNQKRKTKKRKAQRRRQRRLK</sequence>
<evidence type="ECO:0000256" key="5">
    <source>
        <dbReference type="SAM" id="MobiDB-lite"/>
    </source>
</evidence>
<dbReference type="GO" id="GO:0030688">
    <property type="term" value="C:preribosome, small subunit precursor"/>
    <property type="evidence" value="ECO:0007669"/>
    <property type="project" value="InterPro"/>
</dbReference>
<evidence type="ECO:0000256" key="2">
    <source>
        <dbReference type="ARBA" id="ARBA00006374"/>
    </source>
</evidence>
<dbReference type="InterPro" id="IPR010301">
    <property type="entry name" value="RRP1"/>
</dbReference>
<organism evidence="7">
    <name type="scientific">Sterkiella nova</name>
    <name type="common">Ciliate</name>
    <name type="synonym">Oxytricha nova</name>
    <dbReference type="NCBI Taxonomy" id="200597"/>
    <lineage>
        <taxon>Eukaryota</taxon>
        <taxon>Sar</taxon>
        <taxon>Alveolata</taxon>
        <taxon>Ciliophora</taxon>
        <taxon>Intramacronucleata</taxon>
        <taxon>Spirotrichea</taxon>
        <taxon>Stichotrichia</taxon>
        <taxon>Sporadotrichida</taxon>
        <taxon>Oxytrichidae</taxon>
        <taxon>Stylonychinae</taxon>
        <taxon>Sterkiella</taxon>
    </lineage>
</organism>
<feature type="compositionally biased region" description="Polar residues" evidence="5">
    <location>
        <begin position="482"/>
        <end position="493"/>
    </location>
</feature>
<keyword evidence="4" id="KW-0539">Nucleus</keyword>
<dbReference type="GO" id="GO:0005634">
    <property type="term" value="C:nucleus"/>
    <property type="evidence" value="ECO:0007669"/>
    <property type="project" value="UniProtKB-SubCell"/>
</dbReference>
<evidence type="ECO:0000313" key="7">
    <source>
        <dbReference type="EMBL" id="AAF25621.1"/>
    </source>
</evidence>
<comment type="similarity">
    <text evidence="2">Belongs to the RRP1 family.</text>
</comment>
<keyword evidence="6" id="KW-0472">Membrane</keyword>
<feature type="transmembrane region" description="Helical" evidence="6">
    <location>
        <begin position="6"/>
        <end position="27"/>
    </location>
</feature>
<feature type="compositionally biased region" description="Acidic residues" evidence="5">
    <location>
        <begin position="249"/>
        <end position="259"/>
    </location>
</feature>
<feature type="compositionally biased region" description="Basic and acidic residues" evidence="5">
    <location>
        <begin position="463"/>
        <end position="481"/>
    </location>
</feature>
<dbReference type="GO" id="GO:0006364">
    <property type="term" value="P:rRNA processing"/>
    <property type="evidence" value="ECO:0007669"/>
    <property type="project" value="UniProtKB-KW"/>
</dbReference>
<dbReference type="EMBL" id="AF188143">
    <property type="protein sequence ID" value="AAF25621.1"/>
    <property type="molecule type" value="Genomic_DNA"/>
</dbReference>
<comment type="subcellular location">
    <subcellularLocation>
        <location evidence="1">Nucleus</location>
    </subcellularLocation>
</comment>
<name>Q9U4D7_STENO</name>
<evidence type="ECO:0000256" key="3">
    <source>
        <dbReference type="ARBA" id="ARBA00022552"/>
    </source>
</evidence>
<accession>Q9U4D7</accession>
<protein>
    <submittedName>
        <fullName evidence="7">Uncharacterized protein</fullName>
    </submittedName>
</protein>
<dbReference type="PANTHER" id="PTHR13026">
    <property type="entry name" value="NNP-1 PROTEIN NOVEL NUCLEAR PROTEIN 1 NOP52"/>
    <property type="match status" value="1"/>
</dbReference>
<evidence type="ECO:0000256" key="6">
    <source>
        <dbReference type="SAM" id="Phobius"/>
    </source>
</evidence>